<dbReference type="EC" id="2.2.1.6" evidence="7"/>
<dbReference type="CDD" id="cd07035">
    <property type="entry name" value="TPP_PYR_POX_like"/>
    <property type="match status" value="1"/>
</dbReference>
<dbReference type="InterPro" id="IPR045229">
    <property type="entry name" value="TPP_enz"/>
</dbReference>
<keyword evidence="7" id="KW-0808">Transferase</keyword>
<dbReference type="GO" id="GO:0050660">
    <property type="term" value="F:flavin adenine dinucleotide binding"/>
    <property type="evidence" value="ECO:0007669"/>
    <property type="project" value="TreeGrafter"/>
</dbReference>
<dbReference type="Pfam" id="PF02776">
    <property type="entry name" value="TPP_enzyme_N"/>
    <property type="match status" value="1"/>
</dbReference>
<evidence type="ECO:0000259" key="5">
    <source>
        <dbReference type="Pfam" id="PF02775"/>
    </source>
</evidence>
<proteinExistence type="inferred from homology"/>
<feature type="domain" description="Thiamine pyrophosphate enzyme N-terminal TPP-binding" evidence="6">
    <location>
        <begin position="6"/>
        <end position="122"/>
    </location>
</feature>
<dbReference type="RefSeq" id="WP_316982719.1">
    <property type="nucleotide sequence ID" value="NZ_CP136521.1"/>
</dbReference>
<dbReference type="GO" id="GO:0009099">
    <property type="term" value="P:L-valine biosynthetic process"/>
    <property type="evidence" value="ECO:0007669"/>
    <property type="project" value="TreeGrafter"/>
</dbReference>
<dbReference type="InterPro" id="IPR029061">
    <property type="entry name" value="THDP-binding"/>
</dbReference>
<dbReference type="PANTHER" id="PTHR18968">
    <property type="entry name" value="THIAMINE PYROPHOSPHATE ENZYMES"/>
    <property type="match status" value="1"/>
</dbReference>
<evidence type="ECO:0000313" key="8">
    <source>
        <dbReference type="Proteomes" id="UP001302486"/>
    </source>
</evidence>
<name>A0AA97EKB6_9FLAO</name>
<dbReference type="GO" id="GO:0000287">
    <property type="term" value="F:magnesium ion binding"/>
    <property type="evidence" value="ECO:0007669"/>
    <property type="project" value="InterPro"/>
</dbReference>
<dbReference type="Gene3D" id="3.40.50.1220">
    <property type="entry name" value="TPP-binding domain"/>
    <property type="match status" value="1"/>
</dbReference>
<evidence type="ECO:0000256" key="2">
    <source>
        <dbReference type="ARBA" id="ARBA00023052"/>
    </source>
</evidence>
<dbReference type="SUPFAM" id="SSF52467">
    <property type="entry name" value="DHS-like NAD/FAD-binding domain"/>
    <property type="match status" value="1"/>
</dbReference>
<keyword evidence="2 3" id="KW-0786">Thiamine pyrophosphate</keyword>
<sequence length="556" mass="62312">MHKPIKASDLFIKALENEGVEYIFGLPGEENIDMLESIRKSDKIKFILTRHEQGAGFMAATYGRLTGKPGVCMSTLGPGATNLVTTAAYAQLGAMPMVMITGQKPIKTSKQGKFQIIDVVEMMQPLTKYTKQVTHGEHIPAMIREAFRLSSEERPGAVHIEFPEDIAQEEITNPHLFDIVDHKIPYAGKNVISHASEMIQKANRPLLLIGAGANRKRASKALTKFVDTLQIPFFNTQMGKGIIDERHPLYLGTAALSDDDFLHEAIHKADLIINVGHDTIEKPPFIMLPENNQKVIHVNYFAAEIDQLYFPHYNVIGDIAGSVIHLCETLKPHAKSWDNDLFFKVKNNVASHLSKYEKDNRFPILPQRLVKIVRNTLPDDGIVTLDNGIYKIWFARNYPTYTQNSLILDNALATMGAGLPSAIMTKELYPNKKVISINGDGGFMMNSQEIETAVRLQLDLVIIILNDNAYGMIQWKQEGEGFPKYGLEYKNPDFVAYAKSFGATGYQPKSVNEFKSDFEKALESKGVQIIDLAVDYSLNHDILNVLIKEFSEKTKQ</sequence>
<dbReference type="Gene3D" id="3.40.50.970">
    <property type="match status" value="2"/>
</dbReference>
<keyword evidence="8" id="KW-1185">Reference proteome</keyword>
<reference evidence="8" key="1">
    <citation type="submission" date="2024-06" db="EMBL/GenBank/DDBJ databases">
        <title>Hwangdonia haimaensis gen. nov., sp. nov., a member of the family Flavobacteriaceae isolated from the haima cold seep.</title>
        <authorList>
            <person name="Li J."/>
        </authorList>
    </citation>
    <scope>NUCLEOTIDE SEQUENCE [LARGE SCALE GENOMIC DNA]</scope>
    <source>
        <strain evidence="8">SCSIO 19198</strain>
    </source>
</reference>
<dbReference type="SUPFAM" id="SSF52518">
    <property type="entry name" value="Thiamin diphosphate-binding fold (THDP-binding)"/>
    <property type="match status" value="2"/>
</dbReference>
<dbReference type="FunFam" id="3.40.50.970:FF:000007">
    <property type="entry name" value="Acetolactate synthase"/>
    <property type="match status" value="1"/>
</dbReference>
<evidence type="ECO:0000259" key="6">
    <source>
        <dbReference type="Pfam" id="PF02776"/>
    </source>
</evidence>
<organism evidence="7 8">
    <name type="scientific">Hwangdonia lutea</name>
    <dbReference type="NCBI Taxonomy" id="3075823"/>
    <lineage>
        <taxon>Bacteria</taxon>
        <taxon>Pseudomonadati</taxon>
        <taxon>Bacteroidota</taxon>
        <taxon>Flavobacteriia</taxon>
        <taxon>Flavobacteriales</taxon>
        <taxon>Flavobacteriaceae</taxon>
        <taxon>Hwangdonia</taxon>
    </lineage>
</organism>
<comment type="similarity">
    <text evidence="1 3">Belongs to the TPP enzyme family.</text>
</comment>
<evidence type="ECO:0000313" key="7">
    <source>
        <dbReference type="EMBL" id="WOD43031.1"/>
    </source>
</evidence>
<dbReference type="AlphaFoldDB" id="A0AA97EKB6"/>
<feature type="domain" description="Thiamine pyrophosphate enzyme central" evidence="4">
    <location>
        <begin position="192"/>
        <end position="321"/>
    </location>
</feature>
<dbReference type="Pfam" id="PF00205">
    <property type="entry name" value="TPP_enzyme_M"/>
    <property type="match status" value="1"/>
</dbReference>
<dbReference type="InterPro" id="IPR012001">
    <property type="entry name" value="Thiamin_PyroP_enz_TPP-bd_dom"/>
</dbReference>
<dbReference type="GO" id="GO:0009097">
    <property type="term" value="P:isoleucine biosynthetic process"/>
    <property type="evidence" value="ECO:0007669"/>
    <property type="project" value="TreeGrafter"/>
</dbReference>
<dbReference type="InterPro" id="IPR011766">
    <property type="entry name" value="TPP_enzyme_TPP-bd"/>
</dbReference>
<dbReference type="EMBL" id="CP136521">
    <property type="protein sequence ID" value="WOD43031.1"/>
    <property type="molecule type" value="Genomic_DNA"/>
</dbReference>
<feature type="domain" description="Thiamine pyrophosphate enzyme TPP-binding" evidence="5">
    <location>
        <begin position="386"/>
        <end position="531"/>
    </location>
</feature>
<evidence type="ECO:0000259" key="4">
    <source>
        <dbReference type="Pfam" id="PF00205"/>
    </source>
</evidence>
<dbReference type="Proteomes" id="UP001302486">
    <property type="component" value="Chromosome"/>
</dbReference>
<protein>
    <submittedName>
        <fullName evidence="7">Acetolactate synthase large subunit</fullName>
        <ecNumber evidence="7">2.2.1.6</ecNumber>
    </submittedName>
</protein>
<accession>A0AA97EKB6</accession>
<dbReference type="PANTHER" id="PTHR18968:SF129">
    <property type="entry name" value="ACETOLACTATE SYNTHASE"/>
    <property type="match status" value="1"/>
</dbReference>
<dbReference type="GO" id="GO:0005948">
    <property type="term" value="C:acetolactate synthase complex"/>
    <property type="evidence" value="ECO:0007669"/>
    <property type="project" value="TreeGrafter"/>
</dbReference>
<dbReference type="KEGG" id="hws:RNZ46_13645"/>
<dbReference type="GO" id="GO:0030976">
    <property type="term" value="F:thiamine pyrophosphate binding"/>
    <property type="evidence" value="ECO:0007669"/>
    <property type="project" value="InterPro"/>
</dbReference>
<dbReference type="GO" id="GO:0003984">
    <property type="term" value="F:acetolactate synthase activity"/>
    <property type="evidence" value="ECO:0007669"/>
    <property type="project" value="UniProtKB-EC"/>
</dbReference>
<evidence type="ECO:0000256" key="1">
    <source>
        <dbReference type="ARBA" id="ARBA00007812"/>
    </source>
</evidence>
<evidence type="ECO:0000256" key="3">
    <source>
        <dbReference type="RuleBase" id="RU362132"/>
    </source>
</evidence>
<dbReference type="NCBIfam" id="NF006187">
    <property type="entry name" value="PRK08322.1"/>
    <property type="match status" value="1"/>
</dbReference>
<dbReference type="InterPro" id="IPR012000">
    <property type="entry name" value="Thiamin_PyroP_enz_cen_dom"/>
</dbReference>
<gene>
    <name evidence="7" type="ORF">RNZ46_13645</name>
</gene>
<dbReference type="Pfam" id="PF02775">
    <property type="entry name" value="TPP_enzyme_C"/>
    <property type="match status" value="1"/>
</dbReference>
<dbReference type="InterPro" id="IPR029035">
    <property type="entry name" value="DHS-like_NAD/FAD-binding_dom"/>
</dbReference>